<dbReference type="GO" id="GO:0019888">
    <property type="term" value="F:protein phosphatase regulator activity"/>
    <property type="evidence" value="ECO:0007669"/>
    <property type="project" value="InterPro"/>
</dbReference>
<proteinExistence type="inferred from homology"/>
<dbReference type="STRING" id="418784.A0A2P7YNS0"/>
<dbReference type="EMBL" id="PYFQ01000008">
    <property type="protein sequence ID" value="PSK37616.1"/>
    <property type="molecule type" value="Genomic_DNA"/>
</dbReference>
<dbReference type="GeneID" id="36566712"/>
<gene>
    <name evidence="3" type="ORF">C7M61_003323</name>
</gene>
<feature type="region of interest" description="Disordered" evidence="2">
    <location>
        <begin position="185"/>
        <end position="238"/>
    </location>
</feature>
<dbReference type="Pfam" id="PF09184">
    <property type="entry name" value="PPP4R2"/>
    <property type="match status" value="1"/>
</dbReference>
<dbReference type="InterPro" id="IPR015267">
    <property type="entry name" value="PPP4R2"/>
</dbReference>
<dbReference type="OrthoDB" id="341898at2759"/>
<name>A0A2P7YNS0_9ASCO</name>
<organism evidence="3 4">
    <name type="scientific">Candidozyma pseudohaemuli</name>
    <dbReference type="NCBI Taxonomy" id="418784"/>
    <lineage>
        <taxon>Eukaryota</taxon>
        <taxon>Fungi</taxon>
        <taxon>Dikarya</taxon>
        <taxon>Ascomycota</taxon>
        <taxon>Saccharomycotina</taxon>
        <taxon>Pichiomycetes</taxon>
        <taxon>Metschnikowiaceae</taxon>
        <taxon>Candidozyma</taxon>
    </lineage>
</organism>
<accession>A0A2P7YNS0</accession>
<evidence type="ECO:0000256" key="1">
    <source>
        <dbReference type="ARBA" id="ARBA00009207"/>
    </source>
</evidence>
<protein>
    <submittedName>
        <fullName evidence="3">Uncharacterized protein</fullName>
    </submittedName>
</protein>
<sequence length="238" mass="26706">MVRLVVPPVETRLYEALETPLQKGVLNDDATWVQSVLPLLLDRIDQVKAAVHQAQTTNASGPTAKDVDTISGWCDKIRKHLEGQFKDGAPFTIYRLAELVLEPEKSGYSLATVQLAERYLAAFSRTIMVLSKETHHLENENGVHQKEPNGKIEEDAVPNKATPSQYEEYDLPRDVTYISLPWAHQKEKEEPLPSKRQKTDNQLLSPLRESLKPNSRSPERSDSSSPTQPASTSLDLDL</sequence>
<dbReference type="AlphaFoldDB" id="A0A2P7YNS0"/>
<dbReference type="RefSeq" id="XP_024713151.1">
    <property type="nucleotide sequence ID" value="XM_024858664.1"/>
</dbReference>
<feature type="compositionally biased region" description="Basic and acidic residues" evidence="2">
    <location>
        <begin position="185"/>
        <end position="199"/>
    </location>
</feature>
<evidence type="ECO:0000313" key="3">
    <source>
        <dbReference type="EMBL" id="PSK37616.1"/>
    </source>
</evidence>
<comment type="similarity">
    <text evidence="1">Belongs to the PPP4R2 family.</text>
</comment>
<dbReference type="GO" id="GO:0030289">
    <property type="term" value="C:protein phosphatase 4 complex"/>
    <property type="evidence" value="ECO:0007669"/>
    <property type="project" value="InterPro"/>
</dbReference>
<reference evidence="3 4" key="1">
    <citation type="submission" date="2018-03" db="EMBL/GenBank/DDBJ databases">
        <title>Candida pseudohaemulonii genome assembly and annotation.</title>
        <authorList>
            <person name="Munoz J.F."/>
            <person name="Gade L.G."/>
            <person name="Chow N.A."/>
            <person name="Litvintseva A.P."/>
            <person name="Loparev V.N."/>
            <person name="Cuomo C.A."/>
        </authorList>
    </citation>
    <scope>NUCLEOTIDE SEQUENCE [LARGE SCALE GENOMIC DNA]</scope>
    <source>
        <strain evidence="3 4">B12108</strain>
    </source>
</reference>
<comment type="caution">
    <text evidence="3">The sequence shown here is derived from an EMBL/GenBank/DDBJ whole genome shotgun (WGS) entry which is preliminary data.</text>
</comment>
<evidence type="ECO:0000313" key="4">
    <source>
        <dbReference type="Proteomes" id="UP000241107"/>
    </source>
</evidence>
<dbReference type="VEuPathDB" id="FungiDB:C7M61_003323"/>
<dbReference type="Proteomes" id="UP000241107">
    <property type="component" value="Unassembled WGS sequence"/>
</dbReference>
<evidence type="ECO:0000256" key="2">
    <source>
        <dbReference type="SAM" id="MobiDB-lite"/>
    </source>
</evidence>
<feature type="compositionally biased region" description="Polar residues" evidence="2">
    <location>
        <begin position="227"/>
        <end position="238"/>
    </location>
</feature>
<feature type="region of interest" description="Disordered" evidence="2">
    <location>
        <begin position="138"/>
        <end position="168"/>
    </location>
</feature>
<feature type="compositionally biased region" description="Basic and acidic residues" evidence="2">
    <location>
        <begin position="138"/>
        <end position="154"/>
    </location>
</feature>
<keyword evidence="4" id="KW-1185">Reference proteome</keyword>